<dbReference type="Gene3D" id="3.30.590.20">
    <property type="match status" value="1"/>
</dbReference>
<dbReference type="AlphaFoldDB" id="A0A7L6AU01"/>
<gene>
    <name evidence="1" type="ORF">HZT40_14500</name>
</gene>
<keyword evidence="2" id="KW-1185">Reference proteome</keyword>
<keyword evidence="1" id="KW-0436">Ligase</keyword>
<protein>
    <submittedName>
        <fullName evidence="1">Glutamate--cysteine ligase</fullName>
    </submittedName>
</protein>
<proteinExistence type="predicted"/>
<dbReference type="Proteomes" id="UP000510621">
    <property type="component" value="Chromosome"/>
</dbReference>
<accession>A0A7L6AU01</accession>
<dbReference type="GO" id="GO:0016879">
    <property type="term" value="F:ligase activity, forming carbon-nitrogen bonds"/>
    <property type="evidence" value="ECO:0007669"/>
    <property type="project" value="UniProtKB-ARBA"/>
</dbReference>
<dbReference type="InterPro" id="IPR014746">
    <property type="entry name" value="Gln_synth/guanido_kin_cat_dom"/>
</dbReference>
<dbReference type="SUPFAM" id="SSF55931">
    <property type="entry name" value="Glutamine synthetase/guanido kinase"/>
    <property type="match status" value="1"/>
</dbReference>
<sequence>MNPFRFGIEHEVAFYHADGRFADFTNTRFEDFQQIVDRLPEYAADTEHLRQGDAGIRRKRWYIEGYERFSPDGSLLTCVPKGIEIRTTIHDSIQDALGELQESYQLLLATAADYGYRPAPVSFNPQQTRFIPDPPLNAFELAQQRNESPEERDTAHIPMLTYGPDLSLSRPGMSSADMVDAASKLTYYSPFITPFSFSSPFYAGEIWPGLSIRTWKRTGRRPAVLTFPPDNAYLLHSNPTLTKAPRHPAETGRIEFKAFDSSTDFTLYAALFALLKGLVLDESLPGRAITPNTHQHQVAASQGFDNPLVFRFAWQALYAADKALANDPDHERLEPLFDMLQRKRTPAHTLLEMKVSA</sequence>
<organism evidence="1 2">
    <name type="scientific">Candidatus Thiothrix singaporensis</name>
    <dbReference type="NCBI Taxonomy" id="2799669"/>
    <lineage>
        <taxon>Bacteria</taxon>
        <taxon>Pseudomonadati</taxon>
        <taxon>Pseudomonadota</taxon>
        <taxon>Gammaproteobacteria</taxon>
        <taxon>Thiotrichales</taxon>
        <taxon>Thiotrichaceae</taxon>
        <taxon>Thiothrix</taxon>
    </lineage>
</organism>
<name>A0A7L6AU01_9GAMM</name>
<reference evidence="1" key="1">
    <citation type="submission" date="2020-06" db="EMBL/GenBank/DDBJ databases">
        <title>Analysis procedures for assessing recovery of high quality, complete, closed genomes from Nanopore long read metagenome sequencing.</title>
        <authorList>
            <person name="Bessarab I."/>
            <person name="Arumugam K."/>
            <person name="Haryono M."/>
            <person name="Liu X."/>
            <person name="Roy S."/>
            <person name="Zuniga-Montanez R.E."/>
            <person name="Qiu G."/>
            <person name="Drautz-Moses D.I."/>
            <person name="Law Y.Y."/>
            <person name="Wuertz S."/>
            <person name="Lauro F.M."/>
            <person name="Huson D.H."/>
            <person name="Williams R.B."/>
        </authorList>
    </citation>
    <scope>NUCLEOTIDE SEQUENCE [LARGE SCALE GENOMIC DNA]</scope>
    <source>
        <strain evidence="1">SSD2</strain>
    </source>
</reference>
<evidence type="ECO:0000313" key="2">
    <source>
        <dbReference type="Proteomes" id="UP000510621"/>
    </source>
</evidence>
<evidence type="ECO:0000313" key="1">
    <source>
        <dbReference type="EMBL" id="QLQ32592.1"/>
    </source>
</evidence>
<dbReference type="EMBL" id="CP059265">
    <property type="protein sequence ID" value="QLQ32592.1"/>
    <property type="molecule type" value="Genomic_DNA"/>
</dbReference>
<dbReference type="KEGG" id="this:HZT40_14500"/>